<dbReference type="Proteomes" id="UP001209083">
    <property type="component" value="Chromosome"/>
</dbReference>
<dbReference type="PANTHER" id="PTHR11601">
    <property type="entry name" value="CYSTEINE DESULFURYLASE FAMILY MEMBER"/>
    <property type="match status" value="1"/>
</dbReference>
<evidence type="ECO:0000313" key="13">
    <source>
        <dbReference type="Proteomes" id="UP001209083"/>
    </source>
</evidence>
<dbReference type="InterPro" id="IPR015424">
    <property type="entry name" value="PyrdxlP-dep_Trfase"/>
</dbReference>
<dbReference type="InterPro" id="IPR016454">
    <property type="entry name" value="Cysteine_dSase"/>
</dbReference>
<keyword evidence="4" id="KW-0808">Transferase</keyword>
<sequence>MIYLDSAATTPIRRKVLETMWPYLTEEFGNASSHHDKGEAARRALDEARATVAKALGARSSDIVFTSGGTESDNLAIKGIALAKPRGRHIVTSEIEHPAVLESCDYLQRHHGFRITYLPVDGCGVVDASDVEAALSEHTTLVSVMYANNEVGTVQDISGIAEVTGRFRVPLHTDAVQAMGALDCNVAKLGVDALSISGHKLGAPKGVGALYVRGRFPLEAIVHGGGQEFGRRSGTENVAGAVGLAAALSLRPSVEESTQLARRAESFIAKVLSDVPNAVLTGHRTRRLPGIASFCFPGTSGESVLLQLEESGITCSSGSACAAGNDAPSPVLTAMGISAEIAQTAVRFSFGVETGEDELISVAESVVGAVASVRGLATR</sequence>
<proteinExistence type="inferred from homology"/>
<keyword evidence="7" id="KW-0408">Iron</keyword>
<evidence type="ECO:0000256" key="6">
    <source>
        <dbReference type="ARBA" id="ARBA00022898"/>
    </source>
</evidence>
<dbReference type="Gene3D" id="3.90.1150.10">
    <property type="entry name" value="Aspartate Aminotransferase, domain 1"/>
    <property type="match status" value="1"/>
</dbReference>
<evidence type="ECO:0000256" key="5">
    <source>
        <dbReference type="ARBA" id="ARBA00022723"/>
    </source>
</evidence>
<evidence type="ECO:0000256" key="7">
    <source>
        <dbReference type="ARBA" id="ARBA00023004"/>
    </source>
</evidence>
<evidence type="ECO:0000256" key="8">
    <source>
        <dbReference type="ARBA" id="ARBA00023014"/>
    </source>
</evidence>
<dbReference type="InterPro" id="IPR015422">
    <property type="entry name" value="PyrdxlP-dep_Trfase_small"/>
</dbReference>
<protein>
    <recommendedName>
        <fullName evidence="3">cysteine desulfurase</fullName>
        <ecNumber evidence="3">2.8.1.7</ecNumber>
    </recommendedName>
</protein>
<dbReference type="InterPro" id="IPR015421">
    <property type="entry name" value="PyrdxlP-dep_Trfase_major"/>
</dbReference>
<keyword evidence="6" id="KW-0663">Pyridoxal phosphate</keyword>
<evidence type="ECO:0000256" key="1">
    <source>
        <dbReference type="ARBA" id="ARBA00001933"/>
    </source>
</evidence>
<comment type="catalytic activity">
    <reaction evidence="9">
        <text>(sulfur carrier)-H + L-cysteine = (sulfur carrier)-SH + L-alanine</text>
        <dbReference type="Rhea" id="RHEA:43892"/>
        <dbReference type="Rhea" id="RHEA-COMP:14737"/>
        <dbReference type="Rhea" id="RHEA-COMP:14739"/>
        <dbReference type="ChEBI" id="CHEBI:29917"/>
        <dbReference type="ChEBI" id="CHEBI:35235"/>
        <dbReference type="ChEBI" id="CHEBI:57972"/>
        <dbReference type="ChEBI" id="CHEBI:64428"/>
        <dbReference type="EC" id="2.8.1.7"/>
    </reaction>
</comment>
<dbReference type="InterPro" id="IPR000192">
    <property type="entry name" value="Aminotrans_V_dom"/>
</dbReference>
<evidence type="ECO:0000256" key="3">
    <source>
        <dbReference type="ARBA" id="ARBA00012239"/>
    </source>
</evidence>
<dbReference type="RefSeq" id="WP_349637237.1">
    <property type="nucleotide sequence ID" value="NZ_CP090958.1"/>
</dbReference>
<dbReference type="SUPFAM" id="SSF53383">
    <property type="entry name" value="PLP-dependent transferases"/>
    <property type="match status" value="1"/>
</dbReference>
<keyword evidence="5" id="KW-0479">Metal-binding</keyword>
<evidence type="ECO:0000259" key="11">
    <source>
        <dbReference type="Pfam" id="PF00266"/>
    </source>
</evidence>
<dbReference type="PROSITE" id="PS00595">
    <property type="entry name" value="AA_TRANSFER_CLASS_5"/>
    <property type="match status" value="1"/>
</dbReference>
<name>A0ABY8QNH7_9MICO</name>
<evidence type="ECO:0000256" key="10">
    <source>
        <dbReference type="RuleBase" id="RU004504"/>
    </source>
</evidence>
<dbReference type="Gene3D" id="3.40.640.10">
    <property type="entry name" value="Type I PLP-dependent aspartate aminotransferase-like (Major domain)"/>
    <property type="match status" value="1"/>
</dbReference>
<dbReference type="Gene3D" id="1.10.260.50">
    <property type="match status" value="1"/>
</dbReference>
<dbReference type="PIRSF" id="PIRSF005572">
    <property type="entry name" value="NifS"/>
    <property type="match status" value="1"/>
</dbReference>
<accession>A0ABY8QNH7</accession>
<evidence type="ECO:0000256" key="4">
    <source>
        <dbReference type="ARBA" id="ARBA00022679"/>
    </source>
</evidence>
<reference evidence="12 13" key="1">
    <citation type="submission" date="2023-05" db="EMBL/GenBank/DDBJ databases">
        <title>Lithophilousrod everest ZFBP1038 complete genpme.</title>
        <authorList>
            <person name="Tian M."/>
        </authorList>
    </citation>
    <scope>NUCLEOTIDE SEQUENCE [LARGE SCALE GENOMIC DNA]</scope>
    <source>
        <strain evidence="12 13">ZFBP1038</strain>
    </source>
</reference>
<dbReference type="Pfam" id="PF00266">
    <property type="entry name" value="Aminotran_5"/>
    <property type="match status" value="1"/>
</dbReference>
<dbReference type="InterPro" id="IPR020578">
    <property type="entry name" value="Aminotrans_V_PyrdxlP_BS"/>
</dbReference>
<gene>
    <name evidence="12" type="ORF">LWF01_09870</name>
</gene>
<evidence type="ECO:0000313" key="12">
    <source>
        <dbReference type="EMBL" id="WGW10458.1"/>
    </source>
</evidence>
<evidence type="ECO:0000256" key="9">
    <source>
        <dbReference type="ARBA" id="ARBA00050776"/>
    </source>
</evidence>
<dbReference type="EMBL" id="CP090958">
    <property type="protein sequence ID" value="WGW10458.1"/>
    <property type="molecule type" value="Genomic_DNA"/>
</dbReference>
<dbReference type="PANTHER" id="PTHR11601:SF34">
    <property type="entry name" value="CYSTEINE DESULFURASE"/>
    <property type="match status" value="1"/>
</dbReference>
<keyword evidence="8" id="KW-0411">Iron-sulfur</keyword>
<comment type="similarity">
    <text evidence="2">Belongs to the class-V pyridoxal-phosphate-dependent aminotransferase family. NifS/IscS subfamily.</text>
</comment>
<keyword evidence="13" id="KW-1185">Reference proteome</keyword>
<feature type="domain" description="Aminotransferase class V" evidence="11">
    <location>
        <begin position="2"/>
        <end position="359"/>
    </location>
</feature>
<comment type="cofactor">
    <cofactor evidence="1 10">
        <name>pyridoxal 5'-phosphate</name>
        <dbReference type="ChEBI" id="CHEBI:597326"/>
    </cofactor>
</comment>
<dbReference type="EC" id="2.8.1.7" evidence="3"/>
<evidence type="ECO:0000256" key="2">
    <source>
        <dbReference type="ARBA" id="ARBA00006490"/>
    </source>
</evidence>
<organism evidence="12 13">
    <name type="scientific">Saxibacter everestensis</name>
    <dbReference type="NCBI Taxonomy" id="2909229"/>
    <lineage>
        <taxon>Bacteria</taxon>
        <taxon>Bacillati</taxon>
        <taxon>Actinomycetota</taxon>
        <taxon>Actinomycetes</taxon>
        <taxon>Micrococcales</taxon>
        <taxon>Brevibacteriaceae</taxon>
        <taxon>Saxibacter</taxon>
    </lineage>
</organism>